<organism evidence="3 4">
    <name type="scientific">Streptomyces varsoviensis</name>
    <dbReference type="NCBI Taxonomy" id="67373"/>
    <lineage>
        <taxon>Bacteria</taxon>
        <taxon>Bacillati</taxon>
        <taxon>Actinomycetota</taxon>
        <taxon>Actinomycetes</taxon>
        <taxon>Kitasatosporales</taxon>
        <taxon>Streptomycetaceae</taxon>
        <taxon>Streptomyces</taxon>
    </lineage>
</organism>
<feature type="transmembrane region" description="Helical" evidence="2">
    <location>
        <begin position="80"/>
        <end position="99"/>
    </location>
</feature>
<dbReference type="Pfam" id="PF13593">
    <property type="entry name" value="SBF_like"/>
    <property type="match status" value="1"/>
</dbReference>
<feature type="compositionally biased region" description="Pro residues" evidence="1">
    <location>
        <begin position="337"/>
        <end position="346"/>
    </location>
</feature>
<evidence type="ECO:0000256" key="2">
    <source>
        <dbReference type="SAM" id="Phobius"/>
    </source>
</evidence>
<gene>
    <name evidence="3" type="ORF">ADK38_05500</name>
</gene>
<comment type="caution">
    <text evidence="3">The sequence shown here is derived from an EMBL/GenBank/DDBJ whole genome shotgun (WGS) entry which is preliminary data.</text>
</comment>
<dbReference type="InterPro" id="IPR016833">
    <property type="entry name" value="Put_Na-Bile_cotransptr"/>
</dbReference>
<feature type="transmembrane region" description="Helical" evidence="2">
    <location>
        <begin position="183"/>
        <end position="206"/>
    </location>
</feature>
<dbReference type="PIRSF" id="PIRSF026166">
    <property type="entry name" value="UCP026166"/>
    <property type="match status" value="1"/>
</dbReference>
<feature type="transmembrane region" description="Helical" evidence="2">
    <location>
        <begin position="20"/>
        <end position="37"/>
    </location>
</feature>
<sequence>MPLSSPSRGPRALRALRGRVDWYIVALLGTVGLAALLPADGTPAEALGIATKVAVGLLFFLYGVRLSPQAALGGLAHWRLHLPILLCTFALFPLLGLALRQLPESVLGAEQATGILFLCLLPSTVQSSVALTSMARGNVAAAICSASFSTLLGVVLTPLLAALLLSGGASGTVPFSMGQVTDIVVQLLLPFLAGQLARPLLVEFVTRHRMLTLVCDRGSILLVVYAAFSKGMTAGIWQRTSVGRLLVLLALCCALLALILTIAAKGARLLRFDREDQVTAVFCASTKSLASGLPIATVLFAGEEVGLVILPLMLYHTLQLMVCTALARRLARRAPEPAEPAEPRPAPQDAAPRTDVAPGA</sequence>
<feature type="transmembrane region" description="Helical" evidence="2">
    <location>
        <begin position="49"/>
        <end position="68"/>
    </location>
</feature>
<evidence type="ECO:0008006" key="5">
    <source>
        <dbReference type="Google" id="ProtNLM"/>
    </source>
</evidence>
<feature type="transmembrane region" description="Helical" evidence="2">
    <location>
        <begin position="243"/>
        <end position="266"/>
    </location>
</feature>
<dbReference type="RefSeq" id="WP_048831509.1">
    <property type="nucleotide sequence ID" value="NZ_JBIRHZ010000007.1"/>
</dbReference>
<dbReference type="Proteomes" id="UP000037020">
    <property type="component" value="Unassembled WGS sequence"/>
</dbReference>
<accession>A0ABR5JC38</accession>
<protein>
    <recommendedName>
        <fullName evidence="5">Bile acid:sodium symporter</fullName>
    </recommendedName>
</protein>
<name>A0ABR5JC38_9ACTN</name>
<feature type="region of interest" description="Disordered" evidence="1">
    <location>
        <begin position="334"/>
        <end position="360"/>
    </location>
</feature>
<proteinExistence type="predicted"/>
<feature type="transmembrane region" description="Helical" evidence="2">
    <location>
        <begin position="307"/>
        <end position="327"/>
    </location>
</feature>
<evidence type="ECO:0000313" key="4">
    <source>
        <dbReference type="Proteomes" id="UP000037020"/>
    </source>
</evidence>
<evidence type="ECO:0000256" key="1">
    <source>
        <dbReference type="SAM" id="MobiDB-lite"/>
    </source>
</evidence>
<keyword evidence="2" id="KW-0472">Membrane</keyword>
<dbReference type="PANTHER" id="PTHR18640:SF5">
    <property type="entry name" value="SODIUM_BILE ACID COTRANSPORTER 7"/>
    <property type="match status" value="1"/>
</dbReference>
<keyword evidence="2" id="KW-0812">Transmembrane</keyword>
<dbReference type="EMBL" id="LGUT01000447">
    <property type="protein sequence ID" value="KOG91015.1"/>
    <property type="molecule type" value="Genomic_DNA"/>
</dbReference>
<reference evidence="3 4" key="1">
    <citation type="submission" date="2015-07" db="EMBL/GenBank/DDBJ databases">
        <authorList>
            <person name="Ju K.-S."/>
            <person name="Doroghazi J.R."/>
            <person name="Metcalf W.W."/>
        </authorList>
    </citation>
    <scope>NUCLEOTIDE SEQUENCE [LARGE SCALE GENOMIC DNA]</scope>
    <source>
        <strain evidence="3 4">NRRL B-3589</strain>
    </source>
</reference>
<dbReference type="InterPro" id="IPR038770">
    <property type="entry name" value="Na+/solute_symporter_sf"/>
</dbReference>
<evidence type="ECO:0000313" key="3">
    <source>
        <dbReference type="EMBL" id="KOG91015.1"/>
    </source>
</evidence>
<feature type="transmembrane region" description="Helical" evidence="2">
    <location>
        <begin position="111"/>
        <end position="132"/>
    </location>
</feature>
<dbReference type="PANTHER" id="PTHR18640">
    <property type="entry name" value="SOLUTE CARRIER FAMILY 10 MEMBER 7"/>
    <property type="match status" value="1"/>
</dbReference>
<feature type="transmembrane region" description="Helical" evidence="2">
    <location>
        <begin position="139"/>
        <end position="163"/>
    </location>
</feature>
<keyword evidence="4" id="KW-1185">Reference proteome</keyword>
<dbReference type="Gene3D" id="1.20.1530.20">
    <property type="match status" value="1"/>
</dbReference>
<keyword evidence="2" id="KW-1133">Transmembrane helix</keyword>